<gene>
    <name evidence="2" type="ORF">NCTC11685_02361</name>
    <name evidence="1" type="ORF">NCTC11694_02287</name>
</gene>
<dbReference type="Proteomes" id="UP000254863">
    <property type="component" value="Unassembled WGS sequence"/>
</dbReference>
<name>A0A7H4LY86_9ENTR</name>
<evidence type="ECO:0000313" key="4">
    <source>
        <dbReference type="Proteomes" id="UP000255050"/>
    </source>
</evidence>
<protein>
    <recommendedName>
        <fullName evidence="5">Prophage protein</fullName>
    </recommendedName>
</protein>
<evidence type="ECO:0000313" key="3">
    <source>
        <dbReference type="Proteomes" id="UP000254863"/>
    </source>
</evidence>
<evidence type="ECO:0008006" key="5">
    <source>
        <dbReference type="Google" id="ProtNLM"/>
    </source>
</evidence>
<dbReference type="EMBL" id="UGMS01000001">
    <property type="protein sequence ID" value="STV78786.1"/>
    <property type="molecule type" value="Genomic_DNA"/>
</dbReference>
<sequence>MSKSNLVAFRVPAELHGVFNQAVAAAGGDKTAWLLDALRSKLNQPDINPQLRMLELVERMEVAAAALAGGKQGIPPTLYNEAAVIGIVADTIREGFDNGRIIAERLNEAGYQTKAGKAWDKDIYSAWKRQGRNAEKLSVALYS</sequence>
<evidence type="ECO:0000313" key="1">
    <source>
        <dbReference type="EMBL" id="STR41112.1"/>
    </source>
</evidence>
<dbReference type="Proteomes" id="UP000255050">
    <property type="component" value="Unassembled WGS sequence"/>
</dbReference>
<evidence type="ECO:0000313" key="2">
    <source>
        <dbReference type="EMBL" id="STV78786.1"/>
    </source>
</evidence>
<dbReference type="RefSeq" id="WP_202860603.1">
    <property type="nucleotide sequence ID" value="NZ_JAPNME010000011.1"/>
</dbReference>
<comment type="caution">
    <text evidence="1">The sequence shown here is derived from an EMBL/GenBank/DDBJ whole genome shotgun (WGS) entry which is preliminary data.</text>
</comment>
<reference evidence="3 4" key="1">
    <citation type="submission" date="2018-06" db="EMBL/GenBank/DDBJ databases">
        <authorList>
            <consortium name="Pathogen Informatics"/>
            <person name="Doyle S."/>
        </authorList>
    </citation>
    <scope>NUCLEOTIDE SEQUENCE [LARGE SCALE GENOMIC DNA]</scope>
    <source>
        <strain evidence="2 3">NCTC11685</strain>
        <strain evidence="1 4">NCTC11694</strain>
    </source>
</reference>
<dbReference type="EMBL" id="UGJR01000002">
    <property type="protein sequence ID" value="STR41112.1"/>
    <property type="molecule type" value="Genomic_DNA"/>
</dbReference>
<organism evidence="1 4">
    <name type="scientific">Klebsiella michiganensis</name>
    <dbReference type="NCBI Taxonomy" id="1134687"/>
    <lineage>
        <taxon>Bacteria</taxon>
        <taxon>Pseudomonadati</taxon>
        <taxon>Pseudomonadota</taxon>
        <taxon>Gammaproteobacteria</taxon>
        <taxon>Enterobacterales</taxon>
        <taxon>Enterobacteriaceae</taxon>
        <taxon>Klebsiella/Raoultella group</taxon>
        <taxon>Klebsiella</taxon>
    </lineage>
</organism>
<proteinExistence type="predicted"/>
<dbReference type="AlphaFoldDB" id="A0A7H4LY86"/>
<accession>A0A7H4LY86</accession>